<dbReference type="AlphaFoldDB" id="A0A817AEP6"/>
<accession>A0A817AEP6</accession>
<gene>
    <name evidence="3" type="ORF">OVN521_LOCUS26314</name>
    <name evidence="2" type="ORF">WKI299_LOCUS36554</name>
</gene>
<evidence type="ECO:0000313" key="5">
    <source>
        <dbReference type="Proteomes" id="UP000663866"/>
    </source>
</evidence>
<dbReference type="SUPFAM" id="SSF48113">
    <property type="entry name" value="Heme-dependent peroxidases"/>
    <property type="match status" value="1"/>
</dbReference>
<dbReference type="GO" id="GO:0004601">
    <property type="term" value="F:peroxidase activity"/>
    <property type="evidence" value="ECO:0007669"/>
    <property type="project" value="InterPro"/>
</dbReference>
<evidence type="ECO:0000313" key="2">
    <source>
        <dbReference type="EMBL" id="CAF2241760.1"/>
    </source>
</evidence>
<reference evidence="2" key="1">
    <citation type="submission" date="2021-02" db="EMBL/GenBank/DDBJ databases">
        <authorList>
            <person name="Nowell W R."/>
        </authorList>
    </citation>
    <scope>NUCLEOTIDE SEQUENCE</scope>
</reference>
<dbReference type="EMBL" id="CAJNRF010017859">
    <property type="protein sequence ID" value="CAF2241760.1"/>
    <property type="molecule type" value="Genomic_DNA"/>
</dbReference>
<dbReference type="GO" id="GO:0020037">
    <property type="term" value="F:heme binding"/>
    <property type="evidence" value="ECO:0007669"/>
    <property type="project" value="InterPro"/>
</dbReference>
<keyword evidence="5" id="KW-1185">Reference proteome</keyword>
<evidence type="ECO:0000256" key="1">
    <source>
        <dbReference type="SAM" id="MobiDB-lite"/>
    </source>
</evidence>
<dbReference type="Gene3D" id="1.10.640.10">
    <property type="entry name" value="Haem peroxidase domain superfamily, animal type"/>
    <property type="match status" value="1"/>
</dbReference>
<proteinExistence type="predicted"/>
<dbReference type="Proteomes" id="UP000663856">
    <property type="component" value="Unassembled WGS sequence"/>
</dbReference>
<dbReference type="PANTHER" id="PTHR11903">
    <property type="entry name" value="PROSTAGLANDIN G/H SYNTHASE"/>
    <property type="match status" value="1"/>
</dbReference>
<comment type="caution">
    <text evidence="2">The sequence shown here is derived from an EMBL/GenBank/DDBJ whole genome shotgun (WGS) entry which is preliminary data.</text>
</comment>
<name>A0A817AEP6_9BILA</name>
<evidence type="ECO:0000313" key="3">
    <source>
        <dbReference type="EMBL" id="CAF4199528.1"/>
    </source>
</evidence>
<dbReference type="InterPro" id="IPR010255">
    <property type="entry name" value="Haem_peroxidase_sf"/>
</dbReference>
<sequence length="197" mass="22141">MFRKLAEVKQDQKQNPQLKRDENGRFNDKDLDRTLIGGCNHVVGAFGGQNTSDVLRNIEINELADRLVKVYETVDEVEFYPGLLCEQKKPAVSGSGLCLNYTAPFAIMLDIMALVRGDQFHSQEATHYNPTKFGMEDSESVATTDYGPLNGRKLISRHLSSVFTLTGVYAIFPCTLPNEAWKNLGKKKTNYDFTEPL</sequence>
<organism evidence="2 4">
    <name type="scientific">Rotaria magnacalcarata</name>
    <dbReference type="NCBI Taxonomy" id="392030"/>
    <lineage>
        <taxon>Eukaryota</taxon>
        <taxon>Metazoa</taxon>
        <taxon>Spiralia</taxon>
        <taxon>Gnathifera</taxon>
        <taxon>Rotifera</taxon>
        <taxon>Eurotatoria</taxon>
        <taxon>Bdelloidea</taxon>
        <taxon>Philodinida</taxon>
        <taxon>Philodinidae</taxon>
        <taxon>Rotaria</taxon>
    </lineage>
</organism>
<protein>
    <submittedName>
        <fullName evidence="2">Uncharacterized protein</fullName>
    </submittedName>
</protein>
<dbReference type="Proteomes" id="UP000663866">
    <property type="component" value="Unassembled WGS sequence"/>
</dbReference>
<dbReference type="GO" id="GO:0006979">
    <property type="term" value="P:response to oxidative stress"/>
    <property type="evidence" value="ECO:0007669"/>
    <property type="project" value="InterPro"/>
</dbReference>
<feature type="region of interest" description="Disordered" evidence="1">
    <location>
        <begin position="1"/>
        <end position="26"/>
    </location>
</feature>
<dbReference type="InterPro" id="IPR037120">
    <property type="entry name" value="Haem_peroxidase_sf_animal"/>
</dbReference>
<dbReference type="PANTHER" id="PTHR11903:SF37">
    <property type="entry name" value="PSI-PRODUCING OXYGENASE A"/>
    <property type="match status" value="1"/>
</dbReference>
<dbReference type="InterPro" id="IPR050783">
    <property type="entry name" value="Oxylipin_biosynth_metab"/>
</dbReference>
<dbReference type="EMBL" id="CAJOBG010006854">
    <property type="protein sequence ID" value="CAF4199528.1"/>
    <property type="molecule type" value="Genomic_DNA"/>
</dbReference>
<evidence type="ECO:0000313" key="4">
    <source>
        <dbReference type="Proteomes" id="UP000663856"/>
    </source>
</evidence>